<evidence type="ECO:0000313" key="2">
    <source>
        <dbReference type="EMBL" id="GBP92779.1"/>
    </source>
</evidence>
<evidence type="ECO:0000313" key="3">
    <source>
        <dbReference type="Proteomes" id="UP000299102"/>
    </source>
</evidence>
<dbReference type="AlphaFoldDB" id="A0A4C2A0T5"/>
<proteinExistence type="predicted"/>
<dbReference type="EMBL" id="BGZK01002309">
    <property type="protein sequence ID" value="GBP92779.1"/>
    <property type="molecule type" value="Genomic_DNA"/>
</dbReference>
<accession>A0A4C2A0T5</accession>
<dbReference type="OrthoDB" id="6099906at2759"/>
<sequence>MAVATNIFQTSLQNSKPDFVISTHRPLMEEEGRDLLGKRTMDFKVSYLDTGLTSLYFSENEQTTTCETNVTTPPRAARRYKTQLRDFLSTCRNKRRVPSTPAPPPVDYLAADAVAAYTNLNGAYGTPYGEYPPTPTLHYAPPPLDDRFLTADNLFHQYKPLSAYHYTPYAPNGFLEPAPPPPGYEIAPTYHRPPSRDYTYVDGSTRYMSPVATVPERRSPSVVPGPSPGGSSGSTDHDRMQQQTQPSEMPRQTVLMWGAGGTAQEVPVEYSPPQVWRYPSHAYHTAEATQ</sequence>
<feature type="region of interest" description="Disordered" evidence="1">
    <location>
        <begin position="211"/>
        <end position="260"/>
    </location>
</feature>
<gene>
    <name evidence="2" type="ORF">EVAR_98522_1</name>
</gene>
<dbReference type="Proteomes" id="UP000299102">
    <property type="component" value="Unassembled WGS sequence"/>
</dbReference>
<dbReference type="STRING" id="151549.A0A4C2A0T5"/>
<comment type="caution">
    <text evidence="2">The sequence shown here is derived from an EMBL/GenBank/DDBJ whole genome shotgun (WGS) entry which is preliminary data.</text>
</comment>
<name>A0A4C2A0T5_EUMVA</name>
<reference evidence="2 3" key="1">
    <citation type="journal article" date="2019" name="Commun. Biol.">
        <title>The bagworm genome reveals a unique fibroin gene that provides high tensile strength.</title>
        <authorList>
            <person name="Kono N."/>
            <person name="Nakamura H."/>
            <person name="Ohtoshi R."/>
            <person name="Tomita M."/>
            <person name="Numata K."/>
            <person name="Arakawa K."/>
        </authorList>
    </citation>
    <scope>NUCLEOTIDE SEQUENCE [LARGE SCALE GENOMIC DNA]</scope>
</reference>
<organism evidence="2 3">
    <name type="scientific">Eumeta variegata</name>
    <name type="common">Bagworm moth</name>
    <name type="synonym">Eumeta japonica</name>
    <dbReference type="NCBI Taxonomy" id="151549"/>
    <lineage>
        <taxon>Eukaryota</taxon>
        <taxon>Metazoa</taxon>
        <taxon>Ecdysozoa</taxon>
        <taxon>Arthropoda</taxon>
        <taxon>Hexapoda</taxon>
        <taxon>Insecta</taxon>
        <taxon>Pterygota</taxon>
        <taxon>Neoptera</taxon>
        <taxon>Endopterygota</taxon>
        <taxon>Lepidoptera</taxon>
        <taxon>Glossata</taxon>
        <taxon>Ditrysia</taxon>
        <taxon>Tineoidea</taxon>
        <taxon>Psychidae</taxon>
        <taxon>Oiketicinae</taxon>
        <taxon>Eumeta</taxon>
    </lineage>
</organism>
<protein>
    <submittedName>
        <fullName evidence="2">Uncharacterized protein</fullName>
    </submittedName>
</protein>
<evidence type="ECO:0000256" key="1">
    <source>
        <dbReference type="SAM" id="MobiDB-lite"/>
    </source>
</evidence>
<keyword evidence="3" id="KW-1185">Reference proteome</keyword>